<accession>V6M073</accession>
<dbReference type="EMBL" id="AUWU02000007">
    <property type="protein sequence ID" value="KAH0571394.1"/>
    <property type="molecule type" value="Genomic_DNA"/>
</dbReference>
<dbReference type="AlphaFoldDB" id="V6M073"/>
<evidence type="ECO:0000313" key="3">
    <source>
        <dbReference type="Proteomes" id="UP000018208"/>
    </source>
</evidence>
<evidence type="ECO:0000313" key="1">
    <source>
        <dbReference type="EMBL" id="EST46529.1"/>
    </source>
</evidence>
<dbReference type="VEuPathDB" id="GiardiaDB:SS50377_27695"/>
<dbReference type="Proteomes" id="UP000018208">
    <property type="component" value="Unassembled WGS sequence"/>
</dbReference>
<dbReference type="EMBL" id="KI546073">
    <property type="protein sequence ID" value="EST46529.1"/>
    <property type="molecule type" value="Genomic_DNA"/>
</dbReference>
<proteinExistence type="predicted"/>
<name>V6M073_9EUKA</name>
<reference evidence="1 2" key="1">
    <citation type="journal article" date="2014" name="PLoS Genet.">
        <title>The Genome of Spironucleus salmonicida Highlights a Fish Pathogen Adapted to Fluctuating Environments.</title>
        <authorList>
            <person name="Xu F."/>
            <person name="Jerlstrom-Hultqvist J."/>
            <person name="Einarsson E."/>
            <person name="Astvaldsson A."/>
            <person name="Svard S.G."/>
            <person name="Andersson J.O."/>
        </authorList>
    </citation>
    <scope>NUCLEOTIDE SEQUENCE</scope>
    <source>
        <strain evidence="2">ATCC 50377</strain>
    </source>
</reference>
<reference evidence="2" key="2">
    <citation type="submission" date="2020-12" db="EMBL/GenBank/DDBJ databases">
        <title>New Spironucleus salmonicida genome in near-complete chromosomes.</title>
        <authorList>
            <person name="Xu F."/>
            <person name="Kurt Z."/>
            <person name="Jimenez-Gonzalez A."/>
            <person name="Astvaldsson A."/>
            <person name="Andersson J.O."/>
            <person name="Svard S.G."/>
        </authorList>
    </citation>
    <scope>NUCLEOTIDE SEQUENCE</scope>
    <source>
        <strain evidence="2">ATCC 50377</strain>
    </source>
</reference>
<sequence>MFYKISSQDTPIISKILSQYQQRNTKQQLILIKLFQHIPILDKQDERAAEIQLRNLVYTEEYDLFNTFILINNNQVSIISGTGTIFGDLKLLQIILPFYEHVHRAQVLILAEINKIQLQNSTIELFDVYDADILLPLNFTKIQQLKPANQPQYGIMRLNILNEKSQQNIKVLGEQIISQVFQLILVNKEVKFLKLLKVKQNILQNGTLTYKYRPIQTFDDIRLQANHLLKQEGEASLVIVGTKNTRLQSTVTVDRNGVGNAFQSGGLFVDKSWELCQLIELFDKKD</sequence>
<keyword evidence="3" id="KW-1185">Reference proteome</keyword>
<evidence type="ECO:0000313" key="2">
    <source>
        <dbReference type="EMBL" id="KAH0571394.1"/>
    </source>
</evidence>
<protein>
    <submittedName>
        <fullName evidence="1">Uncharacterized protein</fullName>
    </submittedName>
</protein>
<organism evidence="1">
    <name type="scientific">Spironucleus salmonicida</name>
    <dbReference type="NCBI Taxonomy" id="348837"/>
    <lineage>
        <taxon>Eukaryota</taxon>
        <taxon>Metamonada</taxon>
        <taxon>Diplomonadida</taxon>
        <taxon>Hexamitidae</taxon>
        <taxon>Hexamitinae</taxon>
        <taxon>Spironucleus</taxon>
    </lineage>
</organism>
<gene>
    <name evidence="1" type="ORF">SS50377_13334</name>
    <name evidence="2" type="ORF">SS50377_27695</name>
</gene>